<feature type="compositionally biased region" description="Polar residues" evidence="5">
    <location>
        <begin position="405"/>
        <end position="414"/>
    </location>
</feature>
<dbReference type="PaxDb" id="5507-FOXG_00947P0"/>
<feature type="compositionally biased region" description="Polar residues" evidence="5">
    <location>
        <begin position="161"/>
        <end position="170"/>
    </location>
</feature>
<evidence type="ECO:0000256" key="4">
    <source>
        <dbReference type="RuleBase" id="RU000669"/>
    </source>
</evidence>
<feature type="compositionally biased region" description="Low complexity" evidence="5">
    <location>
        <begin position="366"/>
        <end position="375"/>
    </location>
</feature>
<dbReference type="Pfam" id="PF01201">
    <property type="entry name" value="Ribosomal_S8e"/>
    <property type="match status" value="1"/>
</dbReference>
<feature type="region of interest" description="Disordered" evidence="5">
    <location>
        <begin position="486"/>
        <end position="518"/>
    </location>
</feature>
<dbReference type="GO" id="GO:1990904">
    <property type="term" value="C:ribonucleoprotein complex"/>
    <property type="evidence" value="ECO:0007669"/>
    <property type="project" value="UniProtKB-KW"/>
</dbReference>
<feature type="region of interest" description="Disordered" evidence="5">
    <location>
        <begin position="154"/>
        <end position="219"/>
    </location>
</feature>
<dbReference type="NCBIfam" id="TIGR00307">
    <property type="entry name" value="eS8"/>
    <property type="match status" value="1"/>
</dbReference>
<dbReference type="AlphaFoldDB" id="F9FTW0"/>
<feature type="region of interest" description="Disordered" evidence="5">
    <location>
        <begin position="757"/>
        <end position="777"/>
    </location>
</feature>
<evidence type="ECO:0000256" key="3">
    <source>
        <dbReference type="ARBA" id="ARBA00023274"/>
    </source>
</evidence>
<proteinExistence type="inferred from homology"/>
<feature type="compositionally biased region" description="Basic residues" evidence="5">
    <location>
        <begin position="81"/>
        <end position="96"/>
    </location>
</feature>
<feature type="compositionally biased region" description="Basic and acidic residues" evidence="5">
    <location>
        <begin position="486"/>
        <end position="502"/>
    </location>
</feature>
<feature type="region of interest" description="Disordered" evidence="5">
    <location>
        <begin position="1"/>
        <end position="142"/>
    </location>
</feature>
<dbReference type="FunFam" id="3.10.290.70:FF:000001">
    <property type="entry name" value="40S ribosomal protein S8"/>
    <property type="match status" value="1"/>
</dbReference>
<protein>
    <recommendedName>
        <fullName evidence="4">40S ribosomal protein S8</fullName>
    </recommendedName>
</protein>
<evidence type="ECO:0000256" key="5">
    <source>
        <dbReference type="SAM" id="MobiDB-lite"/>
    </source>
</evidence>
<evidence type="ECO:0000256" key="1">
    <source>
        <dbReference type="ARBA" id="ARBA00005257"/>
    </source>
</evidence>
<keyword evidence="2 4" id="KW-0689">Ribosomal protein</keyword>
<feature type="compositionally biased region" description="Polar residues" evidence="5">
    <location>
        <begin position="103"/>
        <end position="123"/>
    </location>
</feature>
<dbReference type="InterPro" id="IPR001047">
    <property type="entry name" value="Ribosomal_eS8"/>
</dbReference>
<feature type="compositionally biased region" description="Basic and acidic residues" evidence="5">
    <location>
        <begin position="434"/>
        <end position="456"/>
    </location>
</feature>
<dbReference type="GO" id="GO:0005840">
    <property type="term" value="C:ribosome"/>
    <property type="evidence" value="ECO:0007669"/>
    <property type="project" value="UniProtKB-KW"/>
</dbReference>
<gene>
    <name evidence="6" type="ORF">FOXB_09841</name>
</gene>
<reference evidence="6" key="1">
    <citation type="journal article" date="2012" name="Mol. Plant Microbe Interact.">
        <title>A highly conserved effector in Fusarium oxysporum is required for full virulence on Arabidopsis.</title>
        <authorList>
            <person name="Thatcher L.F."/>
            <person name="Gardiner D.M."/>
            <person name="Kazan K."/>
            <person name="Manners J."/>
        </authorList>
    </citation>
    <scope>NUCLEOTIDE SEQUENCE [LARGE SCALE GENOMIC DNA]</scope>
    <source>
        <strain evidence="6">Fo5176</strain>
    </source>
</reference>
<feature type="compositionally biased region" description="Low complexity" evidence="5">
    <location>
        <begin position="389"/>
        <end position="404"/>
    </location>
</feature>
<comment type="caution">
    <text evidence="6">The sequence shown here is derived from an EMBL/GenBank/DDBJ whole genome shotgun (WGS) entry which is preliminary data.</text>
</comment>
<dbReference type="Gene3D" id="3.10.290.70">
    <property type="match status" value="2"/>
</dbReference>
<organism evidence="6">
    <name type="scientific">Fusarium oxysporum (strain Fo5176)</name>
    <name type="common">Fusarium vascular wilt</name>
    <dbReference type="NCBI Taxonomy" id="660025"/>
    <lineage>
        <taxon>Eukaryota</taxon>
        <taxon>Fungi</taxon>
        <taxon>Dikarya</taxon>
        <taxon>Ascomycota</taxon>
        <taxon>Pezizomycotina</taxon>
        <taxon>Sordariomycetes</taxon>
        <taxon>Hypocreomycetidae</taxon>
        <taxon>Hypocreales</taxon>
        <taxon>Nectriaceae</taxon>
        <taxon>Fusarium</taxon>
        <taxon>Fusarium oxysporum species complex</taxon>
    </lineage>
</organism>
<dbReference type="InterPro" id="IPR022309">
    <property type="entry name" value="Ribosomal_Se8/biogenesis_NSA2"/>
</dbReference>
<comment type="similarity">
    <text evidence="1 4">Belongs to the eukaryotic ribosomal protein eS8 family.</text>
</comment>
<accession>F9FTW0</accession>
<feature type="region of interest" description="Disordered" evidence="5">
    <location>
        <begin position="343"/>
        <end position="473"/>
    </location>
</feature>
<dbReference type="OrthoDB" id="1703270at2759"/>
<dbReference type="CDD" id="cd11380">
    <property type="entry name" value="Ribosomal_S8e_like"/>
    <property type="match status" value="1"/>
</dbReference>
<sequence>MNPCAPTFIPVEPSGDEFSSDEDGSSTPSSMEARHPDQDVRSPRARPRGRTIPSITIDPEGYESMFPALRTVNKVDPLKIRSPKMKRKQRSRRQMSRGKDGRVQSSNSVNDEQLSIGHQFSQSSDDEEEGSNEPPLEYLKPTVYTPRKSLEFLKPDVYTPPASSHNSFSRPRTRASMRPTDARARTRSPRRAWRPPTPHPDGRPRGSRLRRAPTPNQRIMSSVGYPVPLVFPNPTYSHFPSEPPHPMMHHPINYAPRMGPSLVPPMMPYSPLPWPIAPVPWSAHLAQPEMMMDYPAYYDSHYEQMDWPSFEGESGMYYAPQPPPTLPPQHFIYYQPESHMRPQMQPHSQYRMHLQPPERSGLYPTSQGSDSQSDSRSQHTESQHEKKASTSSSAKESNSSSGAATNVSDTTTPLRIQVDMIKDQSGGAQPGSKHNNDDSTQEEVKKELRKAADYSKTKGFIPTRQAQNSQDSPRLVRGAKINLKRETAPQEENKARETHKLVDPLQNAPRGPSSAHQLPQTFSSTVKQALNLNRPESGSWSQSKRWTSFATKERQAFQKTMANLRYMSADQSPFVPQSPVELTAFKANLAESKTRKLDQEVKQRLARTNASVDEGVETQVKPMMKLLRGKKFKDCLSPAFAASNCFNTSRNQPPYDAGWPTLTELKEEGDKRSSRQGRCLPLPRLDLVSRRLSSEISEACSSDGAVRNDKRTVQVGSRYLCPVTPEEPSITPPIELQSAEAPLILATLLQSINAAEDDAKRTEEDNEKTIGQEHEEKAEEKGASHADFHAFWQALTCRTCQTLHPPTLESSFSQKVLHDHPPIRLPETAIMGISRDSRHKRSASGAKRAYYRKKRAFEAGRQGANTRIGPKRIHTVRTRGGNHKYRALRLDSGNFAWGSEGLTRKTRVIAVAYHPSNNELVRTNTLTKSAVVQVDAAPFRQWYEAHYGQAIGRRRQKAQAAKEGKTEEEVKKSNAVEKKQAARLSSRGKVESAIEKQFEAGRLYAVVSSRPGQSGRVDGYILEGEELAFYQRKLHK</sequence>
<dbReference type="STRING" id="660025.F9FTW0"/>
<dbReference type="GO" id="GO:0003735">
    <property type="term" value="F:structural constituent of ribosome"/>
    <property type="evidence" value="ECO:0007669"/>
    <property type="project" value="InterPro"/>
</dbReference>
<dbReference type="EMBL" id="AFQF01002622">
    <property type="protein sequence ID" value="EGU79558.1"/>
    <property type="molecule type" value="Genomic_DNA"/>
</dbReference>
<name>F9FTW0_FUSOF</name>
<evidence type="ECO:0000313" key="6">
    <source>
        <dbReference type="EMBL" id="EGU79558.1"/>
    </source>
</evidence>
<feature type="compositionally biased region" description="Basic and acidic residues" evidence="5">
    <location>
        <begin position="32"/>
        <end position="42"/>
    </location>
</feature>
<evidence type="ECO:0000256" key="2">
    <source>
        <dbReference type="ARBA" id="ARBA00022980"/>
    </source>
</evidence>
<dbReference type="GO" id="GO:0006412">
    <property type="term" value="P:translation"/>
    <property type="evidence" value="ECO:0007669"/>
    <property type="project" value="InterPro"/>
</dbReference>
<keyword evidence="3 4" id="KW-0687">Ribonucleoprotein</keyword>
<feature type="compositionally biased region" description="Acidic residues" evidence="5">
    <location>
        <begin position="14"/>
        <end position="24"/>
    </location>
</feature>
<dbReference type="PANTHER" id="PTHR10394">
    <property type="entry name" value="40S RIBOSOMAL PROTEIN S8"/>
    <property type="match status" value="1"/>
</dbReference>
<feature type="compositionally biased region" description="Basic and acidic residues" evidence="5">
    <location>
        <begin position="376"/>
        <end position="388"/>
    </location>
</feature>